<gene>
    <name evidence="1" type="ORF">CRG98_014602</name>
</gene>
<protein>
    <submittedName>
        <fullName evidence="1">Uncharacterized protein</fullName>
    </submittedName>
</protein>
<dbReference type="Proteomes" id="UP000233551">
    <property type="component" value="Unassembled WGS sequence"/>
</dbReference>
<dbReference type="EMBL" id="PGOL01000773">
    <property type="protein sequence ID" value="PKI65017.1"/>
    <property type="molecule type" value="Genomic_DNA"/>
</dbReference>
<accession>A0A2I0K8Z8</accession>
<evidence type="ECO:0000313" key="1">
    <source>
        <dbReference type="EMBL" id="PKI65017.1"/>
    </source>
</evidence>
<dbReference type="AlphaFoldDB" id="A0A2I0K8Z8"/>
<proteinExistence type="predicted"/>
<keyword evidence="2" id="KW-1185">Reference proteome</keyword>
<comment type="caution">
    <text evidence="1">The sequence shown here is derived from an EMBL/GenBank/DDBJ whole genome shotgun (WGS) entry which is preliminary data.</text>
</comment>
<evidence type="ECO:0000313" key="2">
    <source>
        <dbReference type="Proteomes" id="UP000233551"/>
    </source>
</evidence>
<sequence>MERGLDSRGLEGRGVEVVVARSKSRWIQAEASSKRTVKVVFDLGGGWIWKDSTQGSEFRRKLGGSRKEIVILRRLTPPRVEPWKQEGTAELEWNGRRKHEISKLGVRLVYG</sequence>
<reference evidence="1 2" key="1">
    <citation type="submission" date="2017-11" db="EMBL/GenBank/DDBJ databases">
        <title>De-novo sequencing of pomegranate (Punica granatum L.) genome.</title>
        <authorList>
            <person name="Akparov Z."/>
            <person name="Amiraslanov A."/>
            <person name="Hajiyeva S."/>
            <person name="Abbasov M."/>
            <person name="Kaur K."/>
            <person name="Hamwieh A."/>
            <person name="Solovyev V."/>
            <person name="Salamov A."/>
            <person name="Braich B."/>
            <person name="Kosarev P."/>
            <person name="Mahmoud A."/>
            <person name="Hajiyev E."/>
            <person name="Babayeva S."/>
            <person name="Izzatullayeva V."/>
            <person name="Mammadov A."/>
            <person name="Mammadov A."/>
            <person name="Sharifova S."/>
            <person name="Ojaghi J."/>
            <person name="Eynullazada K."/>
            <person name="Bayramov B."/>
            <person name="Abdulazimova A."/>
            <person name="Shahmuradov I."/>
        </authorList>
    </citation>
    <scope>NUCLEOTIDE SEQUENCE [LARGE SCALE GENOMIC DNA]</scope>
    <source>
        <strain evidence="2">cv. AG2017</strain>
        <tissue evidence="1">Leaf</tissue>
    </source>
</reference>
<organism evidence="1 2">
    <name type="scientific">Punica granatum</name>
    <name type="common">Pomegranate</name>
    <dbReference type="NCBI Taxonomy" id="22663"/>
    <lineage>
        <taxon>Eukaryota</taxon>
        <taxon>Viridiplantae</taxon>
        <taxon>Streptophyta</taxon>
        <taxon>Embryophyta</taxon>
        <taxon>Tracheophyta</taxon>
        <taxon>Spermatophyta</taxon>
        <taxon>Magnoliopsida</taxon>
        <taxon>eudicotyledons</taxon>
        <taxon>Gunneridae</taxon>
        <taxon>Pentapetalae</taxon>
        <taxon>rosids</taxon>
        <taxon>malvids</taxon>
        <taxon>Myrtales</taxon>
        <taxon>Lythraceae</taxon>
        <taxon>Punica</taxon>
    </lineage>
</organism>
<name>A0A2I0K8Z8_PUNGR</name>